<accession>A0ABR4RBK5</accession>
<keyword evidence="2" id="KW-0238">DNA-binding</keyword>
<evidence type="ECO:0000259" key="5">
    <source>
        <dbReference type="PROSITE" id="PS51078"/>
    </source>
</evidence>
<reference evidence="6 7" key="1">
    <citation type="submission" date="2014-03" db="EMBL/GenBank/DDBJ databases">
        <title>Genome sequence of Bordetella bronchiseptica.</title>
        <authorList>
            <person name="Harvill E."/>
            <person name="Goodfield L.L."/>
            <person name="Ivanov Y.V."/>
            <person name="Meyer J.A."/>
            <person name="Muse S.J."/>
            <person name="Jacobs N."/>
            <person name="Bendor L."/>
            <person name="Smallridge W.E."/>
            <person name="Brinkac L.M."/>
            <person name="Sanka R."/>
            <person name="Kim M."/>
            <person name="Losada L."/>
        </authorList>
    </citation>
    <scope>NUCLEOTIDE SEQUENCE [LARGE SCALE GENOMIC DNA]</scope>
    <source>
        <strain evidence="6 7">00-P-2796</strain>
    </source>
</reference>
<dbReference type="Gene3D" id="1.10.10.10">
    <property type="entry name" value="Winged helix-like DNA-binding domain superfamily/Winged helix DNA-binding domain"/>
    <property type="match status" value="1"/>
</dbReference>
<dbReference type="InterPro" id="IPR036390">
    <property type="entry name" value="WH_DNA-bd_sf"/>
</dbReference>
<evidence type="ECO:0000313" key="6">
    <source>
        <dbReference type="EMBL" id="KCV32883.1"/>
    </source>
</evidence>
<dbReference type="Pfam" id="PF01614">
    <property type="entry name" value="IclR_C"/>
    <property type="match status" value="1"/>
</dbReference>
<dbReference type="PANTHER" id="PTHR30136">
    <property type="entry name" value="HELIX-TURN-HELIX TRANSCRIPTIONAL REGULATOR, ICLR FAMILY"/>
    <property type="match status" value="1"/>
</dbReference>
<gene>
    <name evidence="6" type="ORF">L490_5235</name>
</gene>
<dbReference type="Proteomes" id="UP000025756">
    <property type="component" value="Unassembled WGS sequence"/>
</dbReference>
<evidence type="ECO:0000256" key="3">
    <source>
        <dbReference type="ARBA" id="ARBA00023163"/>
    </source>
</evidence>
<dbReference type="PROSITE" id="PS51077">
    <property type="entry name" value="HTH_ICLR"/>
    <property type="match status" value="1"/>
</dbReference>
<evidence type="ECO:0000313" key="7">
    <source>
        <dbReference type="Proteomes" id="UP000025756"/>
    </source>
</evidence>
<feature type="domain" description="IclR-ED" evidence="5">
    <location>
        <begin position="114"/>
        <end position="296"/>
    </location>
</feature>
<keyword evidence="1" id="KW-0805">Transcription regulation</keyword>
<evidence type="ECO:0000256" key="2">
    <source>
        <dbReference type="ARBA" id="ARBA00023125"/>
    </source>
</evidence>
<name>A0ABR4RBK5_BORBO</name>
<evidence type="ECO:0000259" key="4">
    <source>
        <dbReference type="PROSITE" id="PS51077"/>
    </source>
</evidence>
<dbReference type="InterPro" id="IPR005471">
    <property type="entry name" value="Tscrpt_reg_IclR_N"/>
</dbReference>
<organism evidence="6 7">
    <name type="scientific">Bordetella bronchiseptica 00-P-2796</name>
    <dbReference type="NCBI Taxonomy" id="1331199"/>
    <lineage>
        <taxon>Bacteria</taxon>
        <taxon>Pseudomonadati</taxon>
        <taxon>Pseudomonadota</taxon>
        <taxon>Betaproteobacteria</taxon>
        <taxon>Burkholderiales</taxon>
        <taxon>Alcaligenaceae</taxon>
        <taxon>Bordetella</taxon>
    </lineage>
</organism>
<dbReference type="Gene3D" id="3.30.450.40">
    <property type="match status" value="1"/>
</dbReference>
<protein>
    <submittedName>
        <fullName evidence="6">Transcriptional regulator, IclR family, C-terminal domain protein</fullName>
    </submittedName>
</protein>
<proteinExistence type="predicted"/>
<sequence length="296" mass="32107">MVRWKCEIVRILHKNNIKCVHIVHTKASASPKMQTATATRPSPAGPRTLLKGLTVLSLLKAASPAGLGATEVAGRTGLDRVNVQRLFLALEASGWIRRNKAGKRFFAGDDPTSMKARIWTPPAVSRELIVAAIEGMRRLARHLGDAVFLIGRDGSESVGIHREIGDYPMQILASHAGKRHPLGVGSAGMALLSTLPDSEARAVVKANSPRFEEYGGITAEMIERLRVNTRQRGYSVMQNYAVSGALGVGCALTRQDGTPVLAMSVSAITDRMPIVRQAETARLLRRELDSLRSFLD</sequence>
<dbReference type="InterPro" id="IPR036388">
    <property type="entry name" value="WH-like_DNA-bd_sf"/>
</dbReference>
<dbReference type="InterPro" id="IPR050707">
    <property type="entry name" value="HTH_MetabolicPath_Reg"/>
</dbReference>
<dbReference type="Pfam" id="PF09339">
    <property type="entry name" value="HTH_IclR"/>
    <property type="match status" value="1"/>
</dbReference>
<dbReference type="PANTHER" id="PTHR30136:SF39">
    <property type="entry name" value="TRANSCRIPTIONAL REGULATORY PROTEIN"/>
    <property type="match status" value="1"/>
</dbReference>
<evidence type="ECO:0000256" key="1">
    <source>
        <dbReference type="ARBA" id="ARBA00023015"/>
    </source>
</evidence>
<dbReference type="PROSITE" id="PS51078">
    <property type="entry name" value="ICLR_ED"/>
    <property type="match status" value="1"/>
</dbReference>
<keyword evidence="3" id="KW-0804">Transcription</keyword>
<dbReference type="InterPro" id="IPR029016">
    <property type="entry name" value="GAF-like_dom_sf"/>
</dbReference>
<dbReference type="SUPFAM" id="SSF55781">
    <property type="entry name" value="GAF domain-like"/>
    <property type="match status" value="1"/>
</dbReference>
<dbReference type="InterPro" id="IPR014757">
    <property type="entry name" value="Tscrpt_reg_IclR_C"/>
</dbReference>
<comment type="caution">
    <text evidence="6">The sequence shown here is derived from an EMBL/GenBank/DDBJ whole genome shotgun (WGS) entry which is preliminary data.</text>
</comment>
<dbReference type="SUPFAM" id="SSF46785">
    <property type="entry name" value="Winged helix' DNA-binding domain"/>
    <property type="match status" value="1"/>
</dbReference>
<dbReference type="EMBL" id="JGWH01000127">
    <property type="protein sequence ID" value="KCV32883.1"/>
    <property type="molecule type" value="Genomic_DNA"/>
</dbReference>
<keyword evidence="7" id="KW-1185">Reference proteome</keyword>
<feature type="domain" description="HTH iclR-type" evidence="4">
    <location>
        <begin position="46"/>
        <end position="109"/>
    </location>
</feature>